<organism evidence="2 3">
    <name type="scientific">Iris pallida</name>
    <name type="common">Sweet iris</name>
    <dbReference type="NCBI Taxonomy" id="29817"/>
    <lineage>
        <taxon>Eukaryota</taxon>
        <taxon>Viridiplantae</taxon>
        <taxon>Streptophyta</taxon>
        <taxon>Embryophyta</taxon>
        <taxon>Tracheophyta</taxon>
        <taxon>Spermatophyta</taxon>
        <taxon>Magnoliopsida</taxon>
        <taxon>Liliopsida</taxon>
        <taxon>Asparagales</taxon>
        <taxon>Iridaceae</taxon>
        <taxon>Iridoideae</taxon>
        <taxon>Irideae</taxon>
        <taxon>Iris</taxon>
    </lineage>
</organism>
<accession>A0AAX6FPE9</accession>
<feature type="compositionally biased region" description="Basic and acidic residues" evidence="1">
    <location>
        <begin position="55"/>
        <end position="70"/>
    </location>
</feature>
<dbReference type="AlphaFoldDB" id="A0AAX6FPE9"/>
<sequence length="82" mass="8771">MPDLGQRDQEVVDSAWSEALFEQAAHGGGSGGHEDECGRIWRQSFYGTGGVYLRGHTEGSGEDEKPRTADAEPSTIAMEVGC</sequence>
<keyword evidence="3" id="KW-1185">Reference proteome</keyword>
<evidence type="ECO:0000313" key="2">
    <source>
        <dbReference type="EMBL" id="KAJ6817928.1"/>
    </source>
</evidence>
<reference evidence="2" key="1">
    <citation type="journal article" date="2023" name="GigaByte">
        <title>Genome assembly of the bearded iris, Iris pallida Lam.</title>
        <authorList>
            <person name="Bruccoleri R.E."/>
            <person name="Oakeley E.J."/>
            <person name="Faust A.M.E."/>
            <person name="Altorfer M."/>
            <person name="Dessus-Babus S."/>
            <person name="Burckhardt D."/>
            <person name="Oertli M."/>
            <person name="Naumann U."/>
            <person name="Petersen F."/>
            <person name="Wong J."/>
        </authorList>
    </citation>
    <scope>NUCLEOTIDE SEQUENCE</scope>
    <source>
        <strain evidence="2">GSM-AAB239-AS_SAM_17_03QT</strain>
    </source>
</reference>
<reference evidence="2" key="2">
    <citation type="submission" date="2023-04" db="EMBL/GenBank/DDBJ databases">
        <authorList>
            <person name="Bruccoleri R.E."/>
            <person name="Oakeley E.J."/>
            <person name="Faust A.-M."/>
            <person name="Dessus-Babus S."/>
            <person name="Altorfer M."/>
            <person name="Burckhardt D."/>
            <person name="Oertli M."/>
            <person name="Naumann U."/>
            <person name="Petersen F."/>
            <person name="Wong J."/>
        </authorList>
    </citation>
    <scope>NUCLEOTIDE SEQUENCE</scope>
    <source>
        <strain evidence="2">GSM-AAB239-AS_SAM_17_03QT</strain>
        <tissue evidence="2">Leaf</tissue>
    </source>
</reference>
<gene>
    <name evidence="2" type="ORF">M6B38_409885</name>
</gene>
<evidence type="ECO:0000313" key="3">
    <source>
        <dbReference type="Proteomes" id="UP001140949"/>
    </source>
</evidence>
<proteinExistence type="predicted"/>
<protein>
    <submittedName>
        <fullName evidence="2">Uncharacterized protein</fullName>
    </submittedName>
</protein>
<dbReference type="Proteomes" id="UP001140949">
    <property type="component" value="Unassembled WGS sequence"/>
</dbReference>
<dbReference type="EMBL" id="JANAVB010027596">
    <property type="protein sequence ID" value="KAJ6817928.1"/>
    <property type="molecule type" value="Genomic_DNA"/>
</dbReference>
<feature type="region of interest" description="Disordered" evidence="1">
    <location>
        <begin position="53"/>
        <end position="82"/>
    </location>
</feature>
<name>A0AAX6FPE9_IRIPA</name>
<evidence type="ECO:0000256" key="1">
    <source>
        <dbReference type="SAM" id="MobiDB-lite"/>
    </source>
</evidence>
<comment type="caution">
    <text evidence="2">The sequence shown here is derived from an EMBL/GenBank/DDBJ whole genome shotgun (WGS) entry which is preliminary data.</text>
</comment>